<keyword evidence="4" id="KW-1185">Reference proteome</keyword>
<accession>A0A5B8YCW1</accession>
<gene>
    <name evidence="3" type="ORF">FIV42_28750</name>
</gene>
<dbReference type="RefSeq" id="WP_141201035.1">
    <property type="nucleotide sequence ID" value="NZ_CP041186.1"/>
</dbReference>
<reference evidence="3 4" key="1">
    <citation type="submission" date="2019-06" db="EMBL/GenBank/DDBJ databases">
        <title>Persicimonas caeni gen. nov., sp. nov., a predatory bacterium isolated from solar saltern.</title>
        <authorList>
            <person name="Wang S."/>
        </authorList>
    </citation>
    <scope>NUCLEOTIDE SEQUENCE [LARGE SCALE GENOMIC DNA]</scope>
    <source>
        <strain evidence="3 4">YN101</strain>
    </source>
</reference>
<dbReference type="AlphaFoldDB" id="A0A4Y6Q1W5"/>
<proteinExistence type="predicted"/>
<feature type="chain" id="PRO_5030106874" description="DUF5683 domain-containing protein" evidence="2">
    <location>
        <begin position="25"/>
        <end position="325"/>
    </location>
</feature>
<feature type="region of interest" description="Disordered" evidence="1">
    <location>
        <begin position="21"/>
        <end position="49"/>
    </location>
</feature>
<evidence type="ECO:0000313" key="4">
    <source>
        <dbReference type="Proteomes" id="UP000315995"/>
    </source>
</evidence>
<evidence type="ECO:0000256" key="1">
    <source>
        <dbReference type="SAM" id="MobiDB-lite"/>
    </source>
</evidence>
<evidence type="ECO:0000313" key="3">
    <source>
        <dbReference type="EMBL" id="QDG54591.1"/>
    </source>
</evidence>
<name>A0A4Y6Q1W5_PERCE</name>
<protein>
    <recommendedName>
        <fullName evidence="5">DUF5683 domain-containing protein</fullName>
    </recommendedName>
</protein>
<dbReference type="OrthoDB" id="5380391at2"/>
<dbReference type="Proteomes" id="UP000315995">
    <property type="component" value="Chromosome"/>
</dbReference>
<accession>A0A4Y6Q1W5</accession>
<evidence type="ECO:0000256" key="2">
    <source>
        <dbReference type="SAM" id="SignalP"/>
    </source>
</evidence>
<dbReference type="EMBL" id="CP041186">
    <property type="protein sequence ID" value="QDG54591.1"/>
    <property type="molecule type" value="Genomic_DNA"/>
</dbReference>
<sequence>MFQRLSTSVLFVLGAALWATPSLAQTPPPPDEGTTPVKTAPTAEHDFPEAPKARLERAQKAFQDAEYDLLRPLLEPTLSPTSQFAQTESELEARTLLGVGLYFEAQKVTDAEQRRELLDTTRRHFLEILRKEPDHSLNPLLYPASVVELFEAVREENAEELDKIRAQRDDANGDVAAQGLKSIYIQREVDHRLYAANFLPFGLGQFQNGEQVQGTLFAGAQTAALGLNVASYVMIESLRGDDGYYDRGAGGTTEQALQWRTAQYVGLGLFVGFYAWSVIDALRDYEPYDVRIRSLDEPPPELSAGEADDKGATFQIGLGGLGVTW</sequence>
<feature type="signal peptide" evidence="2">
    <location>
        <begin position="1"/>
        <end position="24"/>
    </location>
</feature>
<organism evidence="3 4">
    <name type="scientific">Persicimonas caeni</name>
    <dbReference type="NCBI Taxonomy" id="2292766"/>
    <lineage>
        <taxon>Bacteria</taxon>
        <taxon>Deltaproteobacteria</taxon>
        <taxon>Bradymonadales</taxon>
        <taxon>Bradymonadaceae</taxon>
        <taxon>Persicimonas</taxon>
    </lineage>
</organism>
<evidence type="ECO:0008006" key="5">
    <source>
        <dbReference type="Google" id="ProtNLM"/>
    </source>
</evidence>
<keyword evidence="2" id="KW-0732">Signal</keyword>